<gene>
    <name evidence="1" type="ORF">AGERDE_LOCUS5235</name>
</gene>
<evidence type="ECO:0000313" key="1">
    <source>
        <dbReference type="EMBL" id="CAG8520976.1"/>
    </source>
</evidence>
<dbReference type="Gene3D" id="3.40.50.300">
    <property type="entry name" value="P-loop containing nucleotide triphosphate hydrolases"/>
    <property type="match status" value="1"/>
</dbReference>
<accession>A0A9N9A9I6</accession>
<dbReference type="OrthoDB" id="8954335at2759"/>
<reference evidence="1" key="1">
    <citation type="submission" date="2021-06" db="EMBL/GenBank/DDBJ databases">
        <authorList>
            <person name="Kallberg Y."/>
            <person name="Tangrot J."/>
            <person name="Rosling A."/>
        </authorList>
    </citation>
    <scope>NUCLEOTIDE SEQUENCE</scope>
    <source>
        <strain evidence="1">MT106</strain>
    </source>
</reference>
<protein>
    <submittedName>
        <fullName evidence="1">5308_t:CDS:1</fullName>
    </submittedName>
</protein>
<name>A0A9N9A9I6_9GLOM</name>
<dbReference type="SUPFAM" id="SSF52540">
    <property type="entry name" value="P-loop containing nucleoside triphosphate hydrolases"/>
    <property type="match status" value="1"/>
</dbReference>
<dbReference type="AlphaFoldDB" id="A0A9N9A9I6"/>
<sequence>MYDVNLHQRCILAIGKTGNGKSFTGTIFGAQDAEVGNGTKSKTEKVTFHDIGNSSFYVDTPGFDDSDEDKDDAETVRLIFRTMVDKKIRNITTILWFVVADVRATTSFKREARFIESLAQYHNGNVWDNTIIVTKGDHIDQGPREAAKEITKEIYQKKNGEPVDKKEDLLAKTGDFKILLFESLEDNSVYVRVNFTSDELNSYGVFKGSEPKRILAKYESLMKEHLEHPIPLIFKRVKCLRCPEETDPRLAVPKCHMEVEWIHDNKKGAHLGKNIQEHTKDLVRYHPDLTEQYHPSTTEWVHTGKPYGGETKQVLDNSPGAWILRTVTMWKVNITWPEIIPMHWDCCDKDIRAPGCTLVYRCCKKESGDAGCKQRYRCCQAEASPGCDNRYDCCKRPPQSEGCKGFYEQCKHEVGEKPCFSFCTNCGEEWGSKGCRGICTYCKKVRAESEGCVETTHDWPPLQNK</sequence>
<organism evidence="1 2">
    <name type="scientific">Ambispora gerdemannii</name>
    <dbReference type="NCBI Taxonomy" id="144530"/>
    <lineage>
        <taxon>Eukaryota</taxon>
        <taxon>Fungi</taxon>
        <taxon>Fungi incertae sedis</taxon>
        <taxon>Mucoromycota</taxon>
        <taxon>Glomeromycotina</taxon>
        <taxon>Glomeromycetes</taxon>
        <taxon>Archaeosporales</taxon>
        <taxon>Ambisporaceae</taxon>
        <taxon>Ambispora</taxon>
    </lineage>
</organism>
<dbReference type="Proteomes" id="UP000789831">
    <property type="component" value="Unassembled WGS sequence"/>
</dbReference>
<dbReference type="EMBL" id="CAJVPL010000683">
    <property type="protein sequence ID" value="CAG8520976.1"/>
    <property type="molecule type" value="Genomic_DNA"/>
</dbReference>
<comment type="caution">
    <text evidence="1">The sequence shown here is derived from an EMBL/GenBank/DDBJ whole genome shotgun (WGS) entry which is preliminary data.</text>
</comment>
<evidence type="ECO:0000313" key="2">
    <source>
        <dbReference type="Proteomes" id="UP000789831"/>
    </source>
</evidence>
<proteinExistence type="predicted"/>
<keyword evidence="2" id="KW-1185">Reference proteome</keyword>
<dbReference type="InterPro" id="IPR027417">
    <property type="entry name" value="P-loop_NTPase"/>
</dbReference>